<dbReference type="Pfam" id="PF01431">
    <property type="entry name" value="Peptidase_M13"/>
    <property type="match status" value="1"/>
</dbReference>
<dbReference type="Proteomes" id="UP000515163">
    <property type="component" value="Unplaced"/>
</dbReference>
<dbReference type="SUPFAM" id="SSF55486">
    <property type="entry name" value="Metalloproteases ('zincins'), catalytic domain"/>
    <property type="match status" value="1"/>
</dbReference>
<keyword evidence="4" id="KW-0378">Hydrolase</keyword>
<dbReference type="Gene3D" id="1.10.1380.10">
    <property type="entry name" value="Neutral endopeptidase , domain2"/>
    <property type="match status" value="1"/>
</dbReference>
<dbReference type="PROSITE" id="PS51885">
    <property type="entry name" value="NEPRILYSIN"/>
    <property type="match status" value="1"/>
</dbReference>
<dbReference type="PANTHER" id="PTHR11733:SF240">
    <property type="entry name" value="GH14155P-RELATED"/>
    <property type="match status" value="1"/>
</dbReference>
<keyword evidence="7" id="KW-0472">Membrane</keyword>
<name>A0A6P8IU97_ACTTE</name>
<keyword evidence="3" id="KW-0479">Metal-binding</keyword>
<comment type="cofactor">
    <cofactor evidence="1">
        <name>Zn(2+)</name>
        <dbReference type="ChEBI" id="CHEBI:29105"/>
    </cofactor>
</comment>
<evidence type="ECO:0000256" key="3">
    <source>
        <dbReference type="ARBA" id="ARBA00022723"/>
    </source>
</evidence>
<dbReference type="OrthoDB" id="5987618at2759"/>
<gene>
    <name evidence="11" type="primary">LOC116304220</name>
</gene>
<dbReference type="AlphaFoldDB" id="A0A6P8IU97"/>
<evidence type="ECO:0000313" key="10">
    <source>
        <dbReference type="Proteomes" id="UP000515163"/>
    </source>
</evidence>
<evidence type="ECO:0000256" key="7">
    <source>
        <dbReference type="SAM" id="Phobius"/>
    </source>
</evidence>
<organism evidence="10 11">
    <name type="scientific">Actinia tenebrosa</name>
    <name type="common">Australian red waratah sea anemone</name>
    <dbReference type="NCBI Taxonomy" id="6105"/>
    <lineage>
        <taxon>Eukaryota</taxon>
        <taxon>Metazoa</taxon>
        <taxon>Cnidaria</taxon>
        <taxon>Anthozoa</taxon>
        <taxon>Hexacorallia</taxon>
        <taxon>Actiniaria</taxon>
        <taxon>Actiniidae</taxon>
        <taxon>Actinia</taxon>
    </lineage>
</organism>
<dbReference type="InterPro" id="IPR042089">
    <property type="entry name" value="Peptidase_M13_dom_2"/>
</dbReference>
<evidence type="ECO:0000259" key="9">
    <source>
        <dbReference type="Pfam" id="PF05649"/>
    </source>
</evidence>
<keyword evidence="6" id="KW-0482">Metalloprotease</keyword>
<keyword evidence="10" id="KW-1185">Reference proteome</keyword>
<dbReference type="PANTHER" id="PTHR11733">
    <property type="entry name" value="ZINC METALLOPROTEASE FAMILY M13 NEPRILYSIN-RELATED"/>
    <property type="match status" value="1"/>
</dbReference>
<proteinExistence type="predicted"/>
<dbReference type="GO" id="GO:0016485">
    <property type="term" value="P:protein processing"/>
    <property type="evidence" value="ECO:0007669"/>
    <property type="project" value="TreeGrafter"/>
</dbReference>
<evidence type="ECO:0000256" key="1">
    <source>
        <dbReference type="ARBA" id="ARBA00001947"/>
    </source>
</evidence>
<dbReference type="CDD" id="cd08662">
    <property type="entry name" value="M13"/>
    <property type="match status" value="1"/>
</dbReference>
<evidence type="ECO:0000259" key="8">
    <source>
        <dbReference type="Pfam" id="PF01431"/>
    </source>
</evidence>
<dbReference type="InterPro" id="IPR024079">
    <property type="entry name" value="MetalloPept_cat_dom_sf"/>
</dbReference>
<sequence>MEYAASTEAIMEVHSRSHKIRKIGLTLVFVFCLVLLITCIVLAVLYSRELNKSPTNSQEAEKYEICDDEQCFNLGLELVKNMNKSVDPCEDFHAYACGGWESRHPLEDNATLAITSPSIVSNENSNVLKKALEYAHLNYSKNDAVMKMVRVYDSCMNTTAVDALGLQPLKDLIEEYGGWSISQNYNPNVTVAQRIGRAARELNIDSLFGMDVRPFFLNSDVNVLMLKGLATGLNKRDYLDQDEDSEKKRKEYKNYMKAVSQIFNVSYTKMKAIYDFEVKLAKISSGKDPDAELMEYIKSIAISARIRRSTEDWTITLSRLSRVTGFPWPVLIEVLDILFDRRLTGNEKVLSLPAHIVLFKAIGLLYRKTNHALLADYIMWQVVRHYVGGLPNQYRPPKGDFLISTNIPRWKQCIYAMLIPFDMPLGLLFVDVHFNDDAKVKIREMIENTRTSFIRKLPTQTWMDKITQEKAKEKALAIAIEEIGYPAYIKDPVKLKAQYDSLKVTDSLMDNMKAANHLLRMRTLKNFERPVDKKEWTFASPAKYNAFYAPFLNRIIFLAGILQKPMYSPGYPSYLNHGGIGMVIGHEITHGFDGTGRLFDKKGNYNNWWSASSAAAFVSKAKCFVKQYNKYRIFDKYANGTMTLNENIADNGGIKLAYDAYQRWAKENGVERILPGLDLNPNQLFFLGFAQSWCSVYSKEGAYTQLDTDVHSTGKYRIIGSLSNFKKFSEVFKCKPNSGMNPVDKCAIW</sequence>
<dbReference type="InterPro" id="IPR008753">
    <property type="entry name" value="Peptidase_M13_N"/>
</dbReference>
<dbReference type="GeneID" id="116304220"/>
<dbReference type="GO" id="GO:0046872">
    <property type="term" value="F:metal ion binding"/>
    <property type="evidence" value="ECO:0007669"/>
    <property type="project" value="UniProtKB-KW"/>
</dbReference>
<reference evidence="11" key="1">
    <citation type="submission" date="2025-08" db="UniProtKB">
        <authorList>
            <consortium name="RefSeq"/>
        </authorList>
    </citation>
    <scope>IDENTIFICATION</scope>
</reference>
<dbReference type="RefSeq" id="XP_031569780.1">
    <property type="nucleotide sequence ID" value="XM_031713920.1"/>
</dbReference>
<evidence type="ECO:0000313" key="11">
    <source>
        <dbReference type="RefSeq" id="XP_031569780.1"/>
    </source>
</evidence>
<evidence type="ECO:0000256" key="6">
    <source>
        <dbReference type="ARBA" id="ARBA00023049"/>
    </source>
</evidence>
<dbReference type="InterPro" id="IPR018497">
    <property type="entry name" value="Peptidase_M13_C"/>
</dbReference>
<dbReference type="PRINTS" id="PR00786">
    <property type="entry name" value="NEPRILYSIN"/>
</dbReference>
<keyword evidence="7" id="KW-1133">Transmembrane helix</keyword>
<dbReference type="KEGG" id="aten:116304220"/>
<evidence type="ECO:0000256" key="2">
    <source>
        <dbReference type="ARBA" id="ARBA00022670"/>
    </source>
</evidence>
<dbReference type="InterPro" id="IPR000718">
    <property type="entry name" value="Peptidase_M13"/>
</dbReference>
<keyword evidence="5" id="KW-0862">Zinc</keyword>
<dbReference type="Pfam" id="PF05649">
    <property type="entry name" value="Peptidase_M13_N"/>
    <property type="match status" value="1"/>
</dbReference>
<evidence type="ECO:0000256" key="5">
    <source>
        <dbReference type="ARBA" id="ARBA00022833"/>
    </source>
</evidence>
<feature type="transmembrane region" description="Helical" evidence="7">
    <location>
        <begin position="23"/>
        <end position="46"/>
    </location>
</feature>
<keyword evidence="7" id="KW-0812">Transmembrane</keyword>
<keyword evidence="2" id="KW-0645">Protease</keyword>
<feature type="domain" description="Peptidase M13 C-terminal" evidence="8">
    <location>
        <begin position="545"/>
        <end position="747"/>
    </location>
</feature>
<dbReference type="Gene3D" id="3.40.390.10">
    <property type="entry name" value="Collagenase (Catalytic Domain)"/>
    <property type="match status" value="1"/>
</dbReference>
<protein>
    <submittedName>
        <fullName evidence="11">Endothelin-converting enzyme 1-like isoform X1</fullName>
    </submittedName>
</protein>
<feature type="domain" description="Peptidase M13 N-terminal" evidence="9">
    <location>
        <begin position="88"/>
        <end position="486"/>
    </location>
</feature>
<evidence type="ECO:0000256" key="4">
    <source>
        <dbReference type="ARBA" id="ARBA00022801"/>
    </source>
</evidence>
<dbReference type="GO" id="GO:0004222">
    <property type="term" value="F:metalloendopeptidase activity"/>
    <property type="evidence" value="ECO:0007669"/>
    <property type="project" value="InterPro"/>
</dbReference>
<dbReference type="GO" id="GO:0005886">
    <property type="term" value="C:plasma membrane"/>
    <property type="evidence" value="ECO:0007669"/>
    <property type="project" value="TreeGrafter"/>
</dbReference>
<accession>A0A6P8IU97</accession>